<accession>A0A0W1KLC6</accession>
<evidence type="ECO:0000313" key="2">
    <source>
        <dbReference type="EMBL" id="KTF04856.1"/>
    </source>
</evidence>
<dbReference type="PATRIC" id="fig|59561.3.peg.157"/>
<dbReference type="Gene3D" id="1.10.1200.10">
    <property type="entry name" value="ACP-like"/>
    <property type="match status" value="1"/>
</dbReference>
<name>A0A0W1KLC6_9ACTO</name>
<dbReference type="STRING" id="59561.AQZ59_00158"/>
<proteinExistence type="predicted"/>
<dbReference type="RefSeq" id="WP_062612240.1">
    <property type="nucleotide sequence ID" value="NZ_JASPDQ010000003.1"/>
</dbReference>
<dbReference type="Proteomes" id="UP000054404">
    <property type="component" value="Unassembled WGS sequence"/>
</dbReference>
<gene>
    <name evidence="2" type="ORF">AQZ59_00158</name>
    <name evidence="3" type="ORF">QP858_01835</name>
</gene>
<dbReference type="Proteomes" id="UP001225576">
    <property type="component" value="Unassembled WGS sequence"/>
</dbReference>
<dbReference type="EMBL" id="LNIZ01000001">
    <property type="protein sequence ID" value="KTF04856.1"/>
    <property type="molecule type" value="Genomic_DNA"/>
</dbReference>
<evidence type="ECO:0000313" key="3">
    <source>
        <dbReference type="EMBL" id="MDK8601200.1"/>
    </source>
</evidence>
<organism evidence="2 4">
    <name type="scientific">Trueperella bernardiae</name>
    <dbReference type="NCBI Taxonomy" id="59561"/>
    <lineage>
        <taxon>Bacteria</taxon>
        <taxon>Bacillati</taxon>
        <taxon>Actinomycetota</taxon>
        <taxon>Actinomycetes</taxon>
        <taxon>Actinomycetales</taxon>
        <taxon>Actinomycetaceae</taxon>
        <taxon>Trueperella</taxon>
    </lineage>
</organism>
<dbReference type="OrthoDB" id="3268935at2"/>
<keyword evidence="4" id="KW-1185">Reference proteome</keyword>
<dbReference type="AlphaFoldDB" id="A0A0W1KLC6"/>
<feature type="compositionally biased region" description="Acidic residues" evidence="1">
    <location>
        <begin position="116"/>
        <end position="126"/>
    </location>
</feature>
<reference evidence="3" key="2">
    <citation type="submission" date="2023-05" db="EMBL/GenBank/DDBJ databases">
        <title>Genomic Catalog of Human Bladder Bacteria.</title>
        <authorList>
            <person name="Du J."/>
        </authorList>
    </citation>
    <scope>NUCLEOTIDE SEQUENCE</scope>
    <source>
        <strain evidence="3">UMB1304A</strain>
    </source>
</reference>
<evidence type="ECO:0000256" key="1">
    <source>
        <dbReference type="SAM" id="MobiDB-lite"/>
    </source>
</evidence>
<comment type="caution">
    <text evidence="2">The sequence shown here is derived from an EMBL/GenBank/DDBJ whole genome shotgun (WGS) entry which is preliminary data.</text>
</comment>
<sequence>MVSREDLALARARVVLADVAPEIPTSEIAPGARLSEDLELDQVSIWALAAGLEKLAKVQINDADICASTTLDDLLAHVLTDLPADYAEEVGLAGGAEPDETEAGGGAGADGVVENAQEDAADDAEDLAAAMEDLANLFK</sequence>
<protein>
    <submittedName>
        <fullName evidence="3">Phosphopantetheine-binding protein</fullName>
    </submittedName>
</protein>
<evidence type="ECO:0000313" key="4">
    <source>
        <dbReference type="Proteomes" id="UP000054404"/>
    </source>
</evidence>
<dbReference type="EMBL" id="JASPDQ010000003">
    <property type="protein sequence ID" value="MDK8601200.1"/>
    <property type="molecule type" value="Genomic_DNA"/>
</dbReference>
<dbReference type="InterPro" id="IPR036736">
    <property type="entry name" value="ACP-like_sf"/>
</dbReference>
<dbReference type="SUPFAM" id="SSF47336">
    <property type="entry name" value="ACP-like"/>
    <property type="match status" value="1"/>
</dbReference>
<reference evidence="2 4" key="1">
    <citation type="submission" date="2015-11" db="EMBL/GenBank/DDBJ databases">
        <title>Draft Genome Sequence of the Type Strain Trueperella bernardiae LCDC 89-0504T, Isolated from Blood Culture.</title>
        <authorList>
            <person name="Bernier A.-M."/>
            <person name="Bernard K."/>
        </authorList>
    </citation>
    <scope>NUCLEOTIDE SEQUENCE [LARGE SCALE GENOMIC DNA]</scope>
    <source>
        <strain evidence="2 4">LCDC 89-0504</strain>
    </source>
</reference>
<feature type="region of interest" description="Disordered" evidence="1">
    <location>
        <begin position="90"/>
        <end position="126"/>
    </location>
</feature>